<evidence type="ECO:0000256" key="5">
    <source>
        <dbReference type="SAM" id="Phobius"/>
    </source>
</evidence>
<evidence type="ECO:0000259" key="6">
    <source>
        <dbReference type="Pfam" id="PF01699"/>
    </source>
</evidence>
<keyword evidence="3 5" id="KW-1133">Transmembrane helix</keyword>
<dbReference type="NCBIfam" id="TIGR00367">
    <property type="entry name" value="calcium/sodium antiporter"/>
    <property type="match status" value="1"/>
</dbReference>
<sequence length="319" mass="34714">MIVSIILILIGFWFLIKGADWLVSGASSLAKKNNIPDLAIGLTVVAFGTSAPEFVVNTVASFEDHSDIVLGNIIGSNNFNLFMILGIVGLIFPIAVQSSTVWKEIPISLFAALLLLVLGNDFYFQENNMISRIDGLILMILFGLFLFYIYKQMAKEVAVKSEIVKGESSNYKIWGFILIGLTGLILGGKLVVDNAIEIATNIGVSEKIIGLTIIAAGTSLPELMTSVVAAFKKNSDIAIGNIIGSNIFNIFLILSISAFVRPIKYSTVFNPDVYVLISGTAFLFIAMFIGSKKQLDRWQSGLLLATFISYTAYLISKEI</sequence>
<feature type="transmembrane region" description="Helical" evidence="5">
    <location>
        <begin position="81"/>
        <end position="99"/>
    </location>
</feature>
<dbReference type="InterPro" id="IPR004481">
    <property type="entry name" value="K/Na/Ca-exchanger"/>
</dbReference>
<comment type="subcellular location">
    <subcellularLocation>
        <location evidence="1">Membrane</location>
        <topology evidence="1">Multi-pass membrane protein</topology>
    </subcellularLocation>
</comment>
<dbReference type="Pfam" id="PF01699">
    <property type="entry name" value="Na_Ca_ex"/>
    <property type="match status" value="2"/>
</dbReference>
<dbReference type="InterPro" id="IPR004837">
    <property type="entry name" value="NaCa_Exmemb"/>
</dbReference>
<feature type="transmembrane region" description="Helical" evidence="5">
    <location>
        <begin position="297"/>
        <end position="315"/>
    </location>
</feature>
<gene>
    <name evidence="7" type="ORF">V8G56_01795</name>
</gene>
<comment type="caution">
    <text evidence="7">The sequence shown here is derived from an EMBL/GenBank/DDBJ whole genome shotgun (WGS) entry which is preliminary data.</text>
</comment>
<dbReference type="Proteomes" id="UP001610104">
    <property type="component" value="Unassembled WGS sequence"/>
</dbReference>
<evidence type="ECO:0000256" key="2">
    <source>
        <dbReference type="ARBA" id="ARBA00022692"/>
    </source>
</evidence>
<accession>A0ABW7MKV8</accession>
<dbReference type="Gene3D" id="1.20.1420.30">
    <property type="entry name" value="NCX, central ion-binding region"/>
    <property type="match status" value="2"/>
</dbReference>
<reference evidence="7 8" key="1">
    <citation type="submission" date="2024-02" db="EMBL/GenBank/DDBJ databases">
        <title>A Gaetbulibacter species isolated from tidal flats and genomic insights of their niches.</title>
        <authorList>
            <person name="Ye Y."/>
        </authorList>
    </citation>
    <scope>NUCLEOTIDE SEQUENCE [LARGE SCALE GENOMIC DNA]</scope>
    <source>
        <strain evidence="7 8">KEM-8</strain>
    </source>
</reference>
<feature type="transmembrane region" description="Helical" evidence="5">
    <location>
        <begin position="173"/>
        <end position="196"/>
    </location>
</feature>
<dbReference type="EMBL" id="JBAWKC010000001">
    <property type="protein sequence ID" value="MFH6767454.1"/>
    <property type="molecule type" value="Genomic_DNA"/>
</dbReference>
<feature type="domain" description="Sodium/calcium exchanger membrane region" evidence="6">
    <location>
        <begin position="4"/>
        <end position="150"/>
    </location>
</feature>
<evidence type="ECO:0000313" key="7">
    <source>
        <dbReference type="EMBL" id="MFH6767454.1"/>
    </source>
</evidence>
<keyword evidence="8" id="KW-1185">Reference proteome</keyword>
<name>A0ABW7MKV8_9FLAO</name>
<evidence type="ECO:0000313" key="8">
    <source>
        <dbReference type="Proteomes" id="UP001610104"/>
    </source>
</evidence>
<proteinExistence type="predicted"/>
<dbReference type="InterPro" id="IPR044880">
    <property type="entry name" value="NCX_ion-bd_dom_sf"/>
</dbReference>
<feature type="transmembrane region" description="Helical" evidence="5">
    <location>
        <begin position="208"/>
        <end position="231"/>
    </location>
</feature>
<evidence type="ECO:0000256" key="4">
    <source>
        <dbReference type="ARBA" id="ARBA00023136"/>
    </source>
</evidence>
<feature type="domain" description="Sodium/calcium exchanger membrane region" evidence="6">
    <location>
        <begin position="173"/>
        <end position="315"/>
    </location>
</feature>
<organism evidence="7 8">
    <name type="scientific">Gaetbulibacter aquiaggeris</name>
    <dbReference type="NCBI Taxonomy" id="1735373"/>
    <lineage>
        <taxon>Bacteria</taxon>
        <taxon>Pseudomonadati</taxon>
        <taxon>Bacteroidota</taxon>
        <taxon>Flavobacteriia</taxon>
        <taxon>Flavobacteriales</taxon>
        <taxon>Flavobacteriaceae</taxon>
        <taxon>Gaetbulibacter</taxon>
    </lineage>
</organism>
<evidence type="ECO:0000256" key="3">
    <source>
        <dbReference type="ARBA" id="ARBA00022989"/>
    </source>
</evidence>
<protein>
    <submittedName>
        <fullName evidence="7">Calcium/sodium antiporter</fullName>
    </submittedName>
</protein>
<evidence type="ECO:0000256" key="1">
    <source>
        <dbReference type="ARBA" id="ARBA00004141"/>
    </source>
</evidence>
<keyword evidence="4 5" id="KW-0472">Membrane</keyword>
<feature type="transmembrane region" description="Helical" evidence="5">
    <location>
        <begin position="136"/>
        <end position="153"/>
    </location>
</feature>
<dbReference type="RefSeq" id="WP_395436752.1">
    <property type="nucleotide sequence ID" value="NZ_JBAWKC010000001.1"/>
</dbReference>
<dbReference type="PANTHER" id="PTHR10846:SF8">
    <property type="entry name" value="INNER MEMBRANE PROTEIN YRBG"/>
    <property type="match status" value="1"/>
</dbReference>
<feature type="transmembrane region" description="Helical" evidence="5">
    <location>
        <begin position="237"/>
        <end position="260"/>
    </location>
</feature>
<feature type="transmembrane region" description="Helical" evidence="5">
    <location>
        <begin position="272"/>
        <end position="291"/>
    </location>
</feature>
<dbReference type="PANTHER" id="PTHR10846">
    <property type="entry name" value="SODIUM/POTASSIUM/CALCIUM EXCHANGER"/>
    <property type="match status" value="1"/>
</dbReference>
<keyword evidence="2 5" id="KW-0812">Transmembrane</keyword>
<feature type="transmembrane region" description="Helical" evidence="5">
    <location>
        <begin position="38"/>
        <end position="60"/>
    </location>
</feature>